<evidence type="ECO:0000256" key="1">
    <source>
        <dbReference type="ARBA" id="ARBA00001946"/>
    </source>
</evidence>
<dbReference type="PRINTS" id="PR00377">
    <property type="entry name" value="IMPHPHTASES"/>
</dbReference>
<evidence type="ECO:0000256" key="3">
    <source>
        <dbReference type="ARBA" id="ARBA00022801"/>
    </source>
</evidence>
<protein>
    <submittedName>
        <fullName evidence="5">Unannotated protein</fullName>
    </submittedName>
</protein>
<evidence type="ECO:0000313" key="5">
    <source>
        <dbReference type="EMBL" id="CAB4608497.1"/>
    </source>
</evidence>
<name>A0A6J6H483_9ZZZZ</name>
<dbReference type="AlphaFoldDB" id="A0A6J6H483"/>
<dbReference type="Gene3D" id="3.40.190.80">
    <property type="match status" value="1"/>
</dbReference>
<dbReference type="SUPFAM" id="SSF56655">
    <property type="entry name" value="Carbohydrate phosphatase"/>
    <property type="match status" value="1"/>
</dbReference>
<dbReference type="PANTHER" id="PTHR20854:SF4">
    <property type="entry name" value="INOSITOL-1-MONOPHOSPHATASE-RELATED"/>
    <property type="match status" value="1"/>
</dbReference>
<keyword evidence="3" id="KW-0378">Hydrolase</keyword>
<sequence length="258" mass="27990">MHNLTSDLALALKVADAADAVSLPGFNARSFTVERKADKSEVTEIDRATETAITNILREERPEHSVFGEEHGIVGPSDAKFQWVIDPIDGTSNFVRGVPVWASLIALVENNIPVLGVVSAPALQMRWWAHLDGGAFYNSQPIRVSNIETLAQASLSITATRSWDKTGATASLAKLQNDVSRVRGYGDFWQHMLVAQGVVDIAIDNIGLAPYDIAALVPIVQEAGGKFSDRFGAQDWRANSLITSNNLLHDATLAYLPK</sequence>
<keyword evidence="4" id="KW-0460">Magnesium</keyword>
<dbReference type="Pfam" id="PF00459">
    <property type="entry name" value="Inositol_P"/>
    <property type="match status" value="1"/>
</dbReference>
<dbReference type="GO" id="GO:0046872">
    <property type="term" value="F:metal ion binding"/>
    <property type="evidence" value="ECO:0007669"/>
    <property type="project" value="UniProtKB-KW"/>
</dbReference>
<dbReference type="PANTHER" id="PTHR20854">
    <property type="entry name" value="INOSITOL MONOPHOSPHATASE"/>
    <property type="match status" value="1"/>
</dbReference>
<dbReference type="EMBL" id="CAEZUN010000149">
    <property type="protein sequence ID" value="CAB4608497.1"/>
    <property type="molecule type" value="Genomic_DNA"/>
</dbReference>
<dbReference type="InterPro" id="IPR020583">
    <property type="entry name" value="Inositol_monoP_metal-BS"/>
</dbReference>
<evidence type="ECO:0000256" key="4">
    <source>
        <dbReference type="ARBA" id="ARBA00022842"/>
    </source>
</evidence>
<accession>A0A6J6H483</accession>
<dbReference type="GO" id="GO:0006020">
    <property type="term" value="P:inositol metabolic process"/>
    <property type="evidence" value="ECO:0007669"/>
    <property type="project" value="TreeGrafter"/>
</dbReference>
<dbReference type="FunFam" id="3.30.540.10:FF:000003">
    <property type="entry name" value="Inositol-1-monophosphatase"/>
    <property type="match status" value="1"/>
</dbReference>
<comment type="cofactor">
    <cofactor evidence="1">
        <name>Mg(2+)</name>
        <dbReference type="ChEBI" id="CHEBI:18420"/>
    </cofactor>
</comment>
<dbReference type="GO" id="GO:0008934">
    <property type="term" value="F:inositol monophosphate 1-phosphatase activity"/>
    <property type="evidence" value="ECO:0007669"/>
    <property type="project" value="TreeGrafter"/>
</dbReference>
<gene>
    <name evidence="5" type="ORF">UFOPK1826_01117</name>
</gene>
<dbReference type="Gene3D" id="3.30.540.10">
    <property type="entry name" value="Fructose-1,6-Bisphosphatase, subunit A, domain 1"/>
    <property type="match status" value="1"/>
</dbReference>
<organism evidence="5">
    <name type="scientific">freshwater metagenome</name>
    <dbReference type="NCBI Taxonomy" id="449393"/>
    <lineage>
        <taxon>unclassified sequences</taxon>
        <taxon>metagenomes</taxon>
        <taxon>ecological metagenomes</taxon>
    </lineage>
</organism>
<keyword evidence="2" id="KW-0479">Metal-binding</keyword>
<evidence type="ECO:0000256" key="2">
    <source>
        <dbReference type="ARBA" id="ARBA00022723"/>
    </source>
</evidence>
<dbReference type="InterPro" id="IPR000760">
    <property type="entry name" value="Inositol_monophosphatase-like"/>
</dbReference>
<proteinExistence type="predicted"/>
<dbReference type="PROSITE" id="PS00629">
    <property type="entry name" value="IMP_1"/>
    <property type="match status" value="1"/>
</dbReference>
<reference evidence="5" key="1">
    <citation type="submission" date="2020-05" db="EMBL/GenBank/DDBJ databases">
        <authorList>
            <person name="Chiriac C."/>
            <person name="Salcher M."/>
            <person name="Ghai R."/>
            <person name="Kavagutti S V."/>
        </authorList>
    </citation>
    <scope>NUCLEOTIDE SEQUENCE</scope>
</reference>
<dbReference type="GO" id="GO:0007165">
    <property type="term" value="P:signal transduction"/>
    <property type="evidence" value="ECO:0007669"/>
    <property type="project" value="TreeGrafter"/>
</dbReference>